<proteinExistence type="predicted"/>
<comment type="caution">
    <text evidence="1">The sequence shown here is derived from an EMBL/GenBank/DDBJ whole genome shotgun (WGS) entry which is preliminary data.</text>
</comment>
<dbReference type="InterPro" id="IPR012675">
    <property type="entry name" value="Beta-grasp_dom_sf"/>
</dbReference>
<dbReference type="RefSeq" id="WP_166195169.1">
    <property type="nucleotide sequence ID" value="NZ_JAAOIV010000004.1"/>
</dbReference>
<protein>
    <submittedName>
        <fullName evidence="1">MoaD/ThiS family protein</fullName>
    </submittedName>
</protein>
<dbReference type="InterPro" id="IPR003749">
    <property type="entry name" value="ThiS/MoaD-like"/>
</dbReference>
<dbReference type="AlphaFoldDB" id="A0A967EA47"/>
<name>A0A967EA47_9MICO</name>
<reference evidence="1" key="1">
    <citation type="submission" date="2020-03" db="EMBL/GenBank/DDBJ databases">
        <title>Draft sequencing of Calidifontibacter sp. DB0510.</title>
        <authorList>
            <person name="Kim D.-U."/>
        </authorList>
    </citation>
    <scope>NUCLEOTIDE SEQUENCE</scope>
    <source>
        <strain evidence="1">DB0510</strain>
    </source>
</reference>
<evidence type="ECO:0000313" key="2">
    <source>
        <dbReference type="Proteomes" id="UP000744769"/>
    </source>
</evidence>
<sequence>MAMPIVRYWAGAQEAAGVAEEEVDAGTVAQATAAVAQAHPALEPILRRSALLLDGRRVHGEEALPSGGVLEVLPPFAGG</sequence>
<dbReference type="Pfam" id="PF02597">
    <property type="entry name" value="ThiS"/>
    <property type="match status" value="1"/>
</dbReference>
<evidence type="ECO:0000313" key="1">
    <source>
        <dbReference type="EMBL" id="NHN55504.1"/>
    </source>
</evidence>
<dbReference type="EMBL" id="JAAOIV010000004">
    <property type="protein sequence ID" value="NHN55504.1"/>
    <property type="molecule type" value="Genomic_DNA"/>
</dbReference>
<accession>A0A967EA47</accession>
<organism evidence="1 2">
    <name type="scientific">Metallococcus carri</name>
    <dbReference type="NCBI Taxonomy" id="1656884"/>
    <lineage>
        <taxon>Bacteria</taxon>
        <taxon>Bacillati</taxon>
        <taxon>Actinomycetota</taxon>
        <taxon>Actinomycetes</taxon>
        <taxon>Micrococcales</taxon>
        <taxon>Dermacoccaceae</taxon>
        <taxon>Metallococcus</taxon>
    </lineage>
</organism>
<dbReference type="InterPro" id="IPR016155">
    <property type="entry name" value="Mopterin_synth/thiamin_S_b"/>
</dbReference>
<dbReference type="Gene3D" id="3.10.20.30">
    <property type="match status" value="1"/>
</dbReference>
<dbReference type="SUPFAM" id="SSF54285">
    <property type="entry name" value="MoaD/ThiS"/>
    <property type="match status" value="1"/>
</dbReference>
<keyword evidence="2" id="KW-1185">Reference proteome</keyword>
<dbReference type="Proteomes" id="UP000744769">
    <property type="component" value="Unassembled WGS sequence"/>
</dbReference>
<gene>
    <name evidence="1" type="ORF">G9U51_06880</name>
</gene>